<organism evidence="4 5">
    <name type="scientific">Cohnella pontilimi</name>
    <dbReference type="NCBI Taxonomy" id="2564100"/>
    <lineage>
        <taxon>Bacteria</taxon>
        <taxon>Bacillati</taxon>
        <taxon>Bacillota</taxon>
        <taxon>Bacilli</taxon>
        <taxon>Bacillales</taxon>
        <taxon>Paenibacillaceae</taxon>
        <taxon>Cohnella</taxon>
    </lineage>
</organism>
<comment type="caution">
    <text evidence="4">The sequence shown here is derived from an EMBL/GenBank/DDBJ whole genome shotgun (WGS) entry which is preliminary data.</text>
</comment>
<protein>
    <submittedName>
        <fullName evidence="4">Alpha/beta fold hydrolase</fullName>
    </submittedName>
</protein>
<dbReference type="Proteomes" id="UP000309673">
    <property type="component" value="Unassembled WGS sequence"/>
</dbReference>
<dbReference type="Gene3D" id="3.40.50.1820">
    <property type="entry name" value="alpha/beta hydrolase"/>
    <property type="match status" value="1"/>
</dbReference>
<evidence type="ECO:0000256" key="1">
    <source>
        <dbReference type="ARBA" id="ARBA00022801"/>
    </source>
</evidence>
<feature type="domain" description="Serine aminopeptidase S33" evidence="3">
    <location>
        <begin position="72"/>
        <end position="174"/>
    </location>
</feature>
<dbReference type="RefSeq" id="WP_136778893.1">
    <property type="nucleotide sequence ID" value="NZ_SUPK01000008.1"/>
</dbReference>
<dbReference type="InterPro" id="IPR050261">
    <property type="entry name" value="FrsA_esterase"/>
</dbReference>
<name>A0A4U0F7P3_9BACL</name>
<dbReference type="PANTHER" id="PTHR22946:SF9">
    <property type="entry name" value="POLYKETIDE TRANSFERASE AF380"/>
    <property type="match status" value="1"/>
</dbReference>
<keyword evidence="1 4" id="KW-0378">Hydrolase</keyword>
<evidence type="ECO:0000259" key="3">
    <source>
        <dbReference type="Pfam" id="PF12146"/>
    </source>
</evidence>
<dbReference type="EMBL" id="SUPK01000008">
    <property type="protein sequence ID" value="TJY40703.1"/>
    <property type="molecule type" value="Genomic_DNA"/>
</dbReference>
<accession>A0A4U0F7P3</accession>
<proteinExistence type="predicted"/>
<dbReference type="InterPro" id="IPR029058">
    <property type="entry name" value="AB_hydrolase_fold"/>
</dbReference>
<sequence>MQLMWIIIGVLFAAGAVAGLSLWYLTVKSQSPKRLAGGEQPAYPYEKVLFSSEGTSIAGWFIPNQPENSVHKRPVVILAHGWGSGKSRMLRYVTPLYEAGYAILMFDARGHGESGPIDAPTVKSFRDDVLAALEYASRRDEVDSDCIAILAHSFGGFGSVLALKKTQKIRALVTDSMPARFDSIMKAYLSKSKLRRLPLPYFLLRIGMWRAGISSQEAAGFDLVPIIQSTTTPLLMMHSLNDDYVPVSELQYLMDHAPRTRHRYLHTPGHRNSHKDPHFWSELLPFLREGLA</sequence>
<reference evidence="4 5" key="1">
    <citation type="submission" date="2019-04" db="EMBL/GenBank/DDBJ databases">
        <title>Cohnella sp. nov., isolated from soil.</title>
        <authorList>
            <person name="Kim W."/>
        </authorList>
    </citation>
    <scope>NUCLEOTIDE SEQUENCE [LARGE SCALE GENOMIC DNA]</scope>
    <source>
        <strain evidence="4 5">CAU 1483</strain>
    </source>
</reference>
<dbReference type="AlphaFoldDB" id="A0A4U0F7P3"/>
<dbReference type="InterPro" id="IPR022742">
    <property type="entry name" value="Hydrolase_4"/>
</dbReference>
<dbReference type="PANTHER" id="PTHR22946">
    <property type="entry name" value="DIENELACTONE HYDROLASE DOMAIN-CONTAINING PROTEIN-RELATED"/>
    <property type="match status" value="1"/>
</dbReference>
<dbReference type="OrthoDB" id="252464at2"/>
<gene>
    <name evidence="4" type="ORF">E5161_16255</name>
</gene>
<dbReference type="SUPFAM" id="SSF53474">
    <property type="entry name" value="alpha/beta-Hydrolases"/>
    <property type="match status" value="1"/>
</dbReference>
<evidence type="ECO:0000256" key="2">
    <source>
        <dbReference type="SAM" id="Phobius"/>
    </source>
</evidence>
<keyword evidence="2" id="KW-0812">Transmembrane</keyword>
<keyword evidence="2" id="KW-1133">Transmembrane helix</keyword>
<feature type="transmembrane region" description="Helical" evidence="2">
    <location>
        <begin position="6"/>
        <end position="25"/>
    </location>
</feature>
<keyword evidence="5" id="KW-1185">Reference proteome</keyword>
<dbReference type="Pfam" id="PF12146">
    <property type="entry name" value="Hydrolase_4"/>
    <property type="match status" value="1"/>
</dbReference>
<dbReference type="GO" id="GO:0052689">
    <property type="term" value="F:carboxylic ester hydrolase activity"/>
    <property type="evidence" value="ECO:0007669"/>
    <property type="project" value="UniProtKB-ARBA"/>
</dbReference>
<evidence type="ECO:0000313" key="4">
    <source>
        <dbReference type="EMBL" id="TJY40703.1"/>
    </source>
</evidence>
<keyword evidence="2" id="KW-0472">Membrane</keyword>
<evidence type="ECO:0000313" key="5">
    <source>
        <dbReference type="Proteomes" id="UP000309673"/>
    </source>
</evidence>